<feature type="transmembrane region" description="Helical" evidence="1">
    <location>
        <begin position="32"/>
        <end position="55"/>
    </location>
</feature>
<dbReference type="Proteomes" id="UP000054144">
    <property type="component" value="Unassembled WGS sequence"/>
</dbReference>
<sequence length="425" mass="47638">MNSFLWPLVEELLRLAVGVPAFDISDSEHGRSFILCAYLIVGAGNIPAIAILICIKGHNGKRPCRLCSILALRVPGSRSTTHYVPLDRRSHPDLLLNTQAISYYDAASLPMRSALSFALDGHAAQFAATNAETERLSKESGIKGISILSYVPSLSLPDSFPYDFMHLIYENVLKILFLFWTDKYKDLGVGVGSFVIPSDVWKEIGKTMAAAGDTIPGAFGARPPNFVESSQEMTADAWSFWLLYLGPILLEGRFASPIYYSHFILLSEIAELCIRFVLERQQIEVIRQKCLTWVKKYEDGLRLNEHSQYDIEVDRHARRVNTLPEMVIDVRYGQLRHILVLTLPPSPQLGLSSESTHILAGILPCKILRRNARNMAVYKQTSTYVVEDVSAVQCLIGRVLDRGHWTIIDRSSAVQRAYYAVPPIE</sequence>
<evidence type="ECO:0000313" key="2">
    <source>
        <dbReference type="EMBL" id="KIY49006.1"/>
    </source>
</evidence>
<keyword evidence="1" id="KW-1133">Transmembrane helix</keyword>
<keyword evidence="1" id="KW-0812">Transmembrane</keyword>
<organism evidence="2 3">
    <name type="scientific">Fistulina hepatica ATCC 64428</name>
    <dbReference type="NCBI Taxonomy" id="1128425"/>
    <lineage>
        <taxon>Eukaryota</taxon>
        <taxon>Fungi</taxon>
        <taxon>Dikarya</taxon>
        <taxon>Basidiomycota</taxon>
        <taxon>Agaricomycotina</taxon>
        <taxon>Agaricomycetes</taxon>
        <taxon>Agaricomycetidae</taxon>
        <taxon>Agaricales</taxon>
        <taxon>Fistulinaceae</taxon>
        <taxon>Fistulina</taxon>
    </lineage>
</organism>
<keyword evidence="1" id="KW-0472">Membrane</keyword>
<name>A0A0D7AGI8_9AGAR</name>
<proteinExistence type="predicted"/>
<dbReference type="PANTHER" id="PTHR46579:SF1">
    <property type="entry name" value="F5_8 TYPE C DOMAIN-CONTAINING PROTEIN"/>
    <property type="match status" value="1"/>
</dbReference>
<dbReference type="OrthoDB" id="2404451at2759"/>
<dbReference type="PANTHER" id="PTHR46579">
    <property type="entry name" value="F5/8 TYPE C DOMAIN-CONTAINING PROTEIN-RELATED"/>
    <property type="match status" value="1"/>
</dbReference>
<keyword evidence="3" id="KW-1185">Reference proteome</keyword>
<evidence type="ECO:0000313" key="3">
    <source>
        <dbReference type="Proteomes" id="UP000054144"/>
    </source>
</evidence>
<dbReference type="EMBL" id="KN881752">
    <property type="protein sequence ID" value="KIY49006.1"/>
    <property type="molecule type" value="Genomic_DNA"/>
</dbReference>
<evidence type="ECO:0000256" key="1">
    <source>
        <dbReference type="SAM" id="Phobius"/>
    </source>
</evidence>
<protein>
    <submittedName>
        <fullName evidence="2">Uncharacterized protein</fullName>
    </submittedName>
</protein>
<dbReference type="AlphaFoldDB" id="A0A0D7AGI8"/>
<reference evidence="2 3" key="1">
    <citation type="journal article" date="2015" name="Fungal Genet. Biol.">
        <title>Evolution of novel wood decay mechanisms in Agaricales revealed by the genome sequences of Fistulina hepatica and Cylindrobasidium torrendii.</title>
        <authorList>
            <person name="Floudas D."/>
            <person name="Held B.W."/>
            <person name="Riley R."/>
            <person name="Nagy L.G."/>
            <person name="Koehler G."/>
            <person name="Ransdell A.S."/>
            <person name="Younus H."/>
            <person name="Chow J."/>
            <person name="Chiniquy J."/>
            <person name="Lipzen A."/>
            <person name="Tritt A."/>
            <person name="Sun H."/>
            <person name="Haridas S."/>
            <person name="LaButti K."/>
            <person name="Ohm R.A."/>
            <person name="Kues U."/>
            <person name="Blanchette R.A."/>
            <person name="Grigoriev I.V."/>
            <person name="Minto R.E."/>
            <person name="Hibbett D.S."/>
        </authorList>
    </citation>
    <scope>NUCLEOTIDE SEQUENCE [LARGE SCALE GENOMIC DNA]</scope>
    <source>
        <strain evidence="2 3">ATCC 64428</strain>
    </source>
</reference>
<gene>
    <name evidence="2" type="ORF">FISHEDRAFT_42252</name>
</gene>
<accession>A0A0D7AGI8</accession>